<keyword evidence="7 9" id="KW-0807">Transducer</keyword>
<feature type="domain" description="HAMP" evidence="13">
    <location>
        <begin position="313"/>
        <end position="367"/>
    </location>
</feature>
<dbReference type="InterPro" id="IPR003660">
    <property type="entry name" value="HAMP_dom"/>
</dbReference>
<sequence>MKKKLSKTKRKSLYFKIISLIVFCILVPIVLLSSISYYSLSNNIKRQFTEATDSKVSKISEIIKNADKVTKESVDMLSLDPNAKAFMANADAKVWFMKSLEGFAKTHKDVLSVYFGAENKKMLSTTAESLPAGYDPTARPWYKDAIANKGKIIRTEPYTDAGNDKMYVVTFAKTVEDASGKVVGVVGIDIALEAMSKSVGEITIGKEGFSNVIDKNLTVIAHKDKSKIGTTYKDNKEMQEVLEKDQEVFEKRIEGINYVIFKEKEELSGYTILGFIPKAELTSQISKEILVNIIVAIVSLIGAIFIGIKFVGSSIIKPIRKIVESLEKVQKGDFTDTVDKGKGLSYELEIIVDAINKFTEDISQVIRKIYRASDELKGNSGALLSVTEQSSAVGEEVAKAVQEIANGSVHQSEKLSDGAQVAEGLGEKVEESITNSNNMVNAAIEVKEATYKGTEVIGELRQSFEENYIANKEVAEKVRSLAEKSNEIEEITEVIKGITKQTNLLALNASIEAARAGEAGKGFAVVADEVKKLAEQSSESAAKIESVIGEVKRNIDDTMNQLKLSMELSDKTSSSMSVTNESFEKIERDIKKLEVNIGEVSNSLNEISTDKDIVIENISEAASVAQEAAASSEEVSASTEEQASALQEIASSAEKLDNLSEELKVLVSSFKVQ</sequence>
<dbReference type="InterPro" id="IPR033479">
    <property type="entry name" value="dCache_1"/>
</dbReference>
<comment type="subcellular location">
    <subcellularLocation>
        <location evidence="1">Cell membrane</location>
        <topology evidence="1">Multi-pass membrane protein</topology>
    </subcellularLocation>
</comment>
<evidence type="ECO:0000256" key="10">
    <source>
        <dbReference type="SAM" id="Coils"/>
    </source>
</evidence>
<feature type="coiled-coil region" evidence="10">
    <location>
        <begin position="576"/>
        <end position="603"/>
    </location>
</feature>
<feature type="domain" description="Methyl-accepting transducer" evidence="12">
    <location>
        <begin position="386"/>
        <end position="643"/>
    </location>
</feature>
<comment type="similarity">
    <text evidence="8">Belongs to the methyl-accepting chemotaxis (MCP) protein family.</text>
</comment>
<feature type="transmembrane region" description="Helical" evidence="11">
    <location>
        <begin position="289"/>
        <end position="311"/>
    </location>
</feature>
<dbReference type="PANTHER" id="PTHR32089">
    <property type="entry name" value="METHYL-ACCEPTING CHEMOTAXIS PROTEIN MCPB"/>
    <property type="match status" value="1"/>
</dbReference>
<dbReference type="SMART" id="SM00283">
    <property type="entry name" value="MA"/>
    <property type="match status" value="1"/>
</dbReference>
<dbReference type="SUPFAM" id="SSF103190">
    <property type="entry name" value="Sensory domain-like"/>
    <property type="match status" value="1"/>
</dbReference>
<dbReference type="CDD" id="cd06225">
    <property type="entry name" value="HAMP"/>
    <property type="match status" value="1"/>
</dbReference>
<evidence type="ECO:0000256" key="1">
    <source>
        <dbReference type="ARBA" id="ARBA00004651"/>
    </source>
</evidence>
<feature type="transmembrane region" description="Helical" evidence="11">
    <location>
        <begin position="12"/>
        <end position="38"/>
    </location>
</feature>
<dbReference type="InterPro" id="IPR029151">
    <property type="entry name" value="Sensor-like_sf"/>
</dbReference>
<keyword evidence="3" id="KW-0145">Chemotaxis</keyword>
<keyword evidence="6 11" id="KW-0472">Membrane</keyword>
<keyword evidence="10" id="KW-0175">Coiled coil</keyword>
<evidence type="ECO:0000259" key="13">
    <source>
        <dbReference type="PROSITE" id="PS50885"/>
    </source>
</evidence>
<evidence type="ECO:0000259" key="12">
    <source>
        <dbReference type="PROSITE" id="PS50111"/>
    </source>
</evidence>
<evidence type="ECO:0000256" key="2">
    <source>
        <dbReference type="ARBA" id="ARBA00022475"/>
    </source>
</evidence>
<evidence type="ECO:0000256" key="5">
    <source>
        <dbReference type="ARBA" id="ARBA00022989"/>
    </source>
</evidence>
<evidence type="ECO:0000313" key="15">
    <source>
        <dbReference type="Proteomes" id="UP001144612"/>
    </source>
</evidence>
<reference evidence="14" key="1">
    <citation type="submission" date="2022-12" db="EMBL/GenBank/DDBJ databases">
        <title>Clostridium sp. nov., isolated from industrial wastewater.</title>
        <authorList>
            <person name="Jiayan W."/>
        </authorList>
    </citation>
    <scope>NUCLEOTIDE SEQUENCE</scope>
    <source>
        <strain evidence="14">ZC22-4</strain>
    </source>
</reference>
<dbReference type="PANTHER" id="PTHR32089:SF114">
    <property type="entry name" value="METHYL-ACCEPTING CHEMOTAXIS PROTEIN MCPB"/>
    <property type="match status" value="1"/>
</dbReference>
<dbReference type="Pfam" id="PF02743">
    <property type="entry name" value="dCache_1"/>
    <property type="match status" value="1"/>
</dbReference>
<dbReference type="InterPro" id="IPR004089">
    <property type="entry name" value="MCPsignal_dom"/>
</dbReference>
<dbReference type="PROSITE" id="PS50111">
    <property type="entry name" value="CHEMOTAXIS_TRANSDUC_2"/>
    <property type="match status" value="1"/>
</dbReference>
<evidence type="ECO:0000256" key="8">
    <source>
        <dbReference type="ARBA" id="ARBA00029447"/>
    </source>
</evidence>
<proteinExistence type="inferred from homology"/>
<keyword evidence="5 11" id="KW-1133">Transmembrane helix</keyword>
<keyword evidence="2" id="KW-1003">Cell membrane</keyword>
<evidence type="ECO:0000256" key="3">
    <source>
        <dbReference type="ARBA" id="ARBA00022500"/>
    </source>
</evidence>
<dbReference type="Pfam" id="PF00015">
    <property type="entry name" value="MCPsignal"/>
    <property type="match status" value="1"/>
</dbReference>
<gene>
    <name evidence="14" type="ORF">OW729_16460</name>
</gene>
<accession>A0ABT4DGG8</accession>
<evidence type="ECO:0000256" key="11">
    <source>
        <dbReference type="SAM" id="Phobius"/>
    </source>
</evidence>
<comment type="caution">
    <text evidence="14">The sequence shown here is derived from an EMBL/GenBank/DDBJ whole genome shotgun (WGS) entry which is preliminary data.</text>
</comment>
<name>A0ABT4DGG8_9CLOT</name>
<evidence type="ECO:0000313" key="14">
    <source>
        <dbReference type="EMBL" id="MCY6960211.1"/>
    </source>
</evidence>
<dbReference type="EMBL" id="JAPQFJ010000022">
    <property type="protein sequence ID" value="MCY6960211.1"/>
    <property type="molecule type" value="Genomic_DNA"/>
</dbReference>
<keyword evidence="15" id="KW-1185">Reference proteome</keyword>
<dbReference type="CDD" id="cd12913">
    <property type="entry name" value="PDC1_MCP_like"/>
    <property type="match status" value="1"/>
</dbReference>
<evidence type="ECO:0000256" key="7">
    <source>
        <dbReference type="ARBA" id="ARBA00023224"/>
    </source>
</evidence>
<keyword evidence="4 11" id="KW-0812">Transmembrane</keyword>
<dbReference type="Gene3D" id="6.10.340.10">
    <property type="match status" value="1"/>
</dbReference>
<protein>
    <submittedName>
        <fullName evidence="14">Methyl-accepting chemotaxis protein</fullName>
    </submittedName>
</protein>
<organism evidence="14 15">
    <name type="scientific">Clostridium brassicae</name>
    <dbReference type="NCBI Taxonomy" id="2999072"/>
    <lineage>
        <taxon>Bacteria</taxon>
        <taxon>Bacillati</taxon>
        <taxon>Bacillota</taxon>
        <taxon>Clostridia</taxon>
        <taxon>Eubacteriales</taxon>
        <taxon>Clostridiaceae</taxon>
        <taxon>Clostridium</taxon>
    </lineage>
</organism>
<evidence type="ECO:0000256" key="4">
    <source>
        <dbReference type="ARBA" id="ARBA00022692"/>
    </source>
</evidence>
<dbReference type="SUPFAM" id="SSF58104">
    <property type="entry name" value="Methyl-accepting chemotaxis protein (MCP) signaling domain"/>
    <property type="match status" value="1"/>
</dbReference>
<evidence type="ECO:0000256" key="6">
    <source>
        <dbReference type="ARBA" id="ARBA00023136"/>
    </source>
</evidence>
<dbReference type="RefSeq" id="WP_268062648.1">
    <property type="nucleotide sequence ID" value="NZ_JAPQFJ010000022.1"/>
</dbReference>
<dbReference type="SMART" id="SM00304">
    <property type="entry name" value="HAMP"/>
    <property type="match status" value="1"/>
</dbReference>
<dbReference type="PROSITE" id="PS50885">
    <property type="entry name" value="HAMP"/>
    <property type="match status" value="1"/>
</dbReference>
<dbReference type="Proteomes" id="UP001144612">
    <property type="component" value="Unassembled WGS sequence"/>
</dbReference>
<dbReference type="Gene3D" id="3.30.450.20">
    <property type="entry name" value="PAS domain"/>
    <property type="match status" value="1"/>
</dbReference>
<dbReference type="Pfam" id="PF00672">
    <property type="entry name" value="HAMP"/>
    <property type="match status" value="1"/>
</dbReference>
<dbReference type="Gene3D" id="1.10.287.950">
    <property type="entry name" value="Methyl-accepting chemotaxis protein"/>
    <property type="match status" value="1"/>
</dbReference>
<evidence type="ECO:0000256" key="9">
    <source>
        <dbReference type="PROSITE-ProRule" id="PRU00284"/>
    </source>
</evidence>
<dbReference type="CDD" id="cd12912">
    <property type="entry name" value="PDC2_MCP_like"/>
    <property type="match status" value="1"/>
</dbReference>